<evidence type="ECO:0008006" key="4">
    <source>
        <dbReference type="Google" id="ProtNLM"/>
    </source>
</evidence>
<dbReference type="GO" id="GO:0016791">
    <property type="term" value="F:phosphatase activity"/>
    <property type="evidence" value="ECO:0007669"/>
    <property type="project" value="TreeGrafter"/>
</dbReference>
<dbReference type="KEGG" id="dan:6497547"/>
<dbReference type="EMBL" id="CH902620">
    <property type="protein sequence ID" value="EDV31076.1"/>
    <property type="molecule type" value="Genomic_DNA"/>
</dbReference>
<feature type="region of interest" description="Disordered" evidence="1">
    <location>
        <begin position="238"/>
        <end position="298"/>
    </location>
</feature>
<protein>
    <recommendedName>
        <fullName evidence="4">Pseudouridine-5'-phosphatase</fullName>
    </recommendedName>
</protein>
<evidence type="ECO:0000313" key="3">
    <source>
        <dbReference type="Proteomes" id="UP000007801"/>
    </source>
</evidence>
<proteinExistence type="predicted"/>
<evidence type="ECO:0000313" key="2">
    <source>
        <dbReference type="EMBL" id="EDV31076.1"/>
    </source>
</evidence>
<dbReference type="HOGENOM" id="CLU_045011_5_0_1"/>
<dbReference type="SMR" id="B3MNB9"/>
<dbReference type="OrthoDB" id="40579at2759"/>
<dbReference type="InParanoid" id="B3MNB9"/>
<dbReference type="InterPro" id="IPR041492">
    <property type="entry name" value="HAD_2"/>
</dbReference>
<dbReference type="Pfam" id="PF13419">
    <property type="entry name" value="HAD_2"/>
    <property type="match status" value="1"/>
</dbReference>
<dbReference type="PANTHER" id="PTHR18901:SF38">
    <property type="entry name" value="PSEUDOURIDINE-5'-PHOSPHATASE"/>
    <property type="match status" value="1"/>
</dbReference>
<dbReference type="PhylomeDB" id="B3MNB9"/>
<dbReference type="STRING" id="7217.B3MNB9"/>
<dbReference type="InterPro" id="IPR036412">
    <property type="entry name" value="HAD-like_sf"/>
</dbReference>
<accession>B3MNB9</accession>
<dbReference type="Proteomes" id="UP000007801">
    <property type="component" value="Unassembled WGS sequence"/>
</dbReference>
<dbReference type="InterPro" id="IPR023214">
    <property type="entry name" value="HAD_sf"/>
</dbReference>
<dbReference type="PANTHER" id="PTHR18901">
    <property type="entry name" value="2-DEOXYGLUCOSE-6-PHOSPHATE PHOSPHATASE 2"/>
    <property type="match status" value="1"/>
</dbReference>
<dbReference type="GeneID" id="6497547"/>
<dbReference type="SUPFAM" id="SSF56784">
    <property type="entry name" value="HAD-like"/>
    <property type="match status" value="1"/>
</dbReference>
<name>B3MNB9_DROAN</name>
<sequence length="298" mass="33040">MCSPSCKSCKAPPQCTRCPPMCCSPGISYCIFDLESAVFDTRHVYQKALIDLATSYNRIIPELLLIQIGPMETAEMAELICRKLNMPVSWETFRFQLNELTSAMIANPPLMPGVERLVRHLCKCCMGLALITSCSESMYCSKIRDREEFFEHFSTVLFGDDAEVRASKPQPDVYLIAMSRLGEAGTDCTLVFEGTPQGVQAATDARLPVVMLAESTLPCCWSELATLRLETLEEFDPEEFNMPPYSCTEPPPKKVKRKSRRSSQTSSRRSSEAMRAAAEAAAAAAAEEGGEEEQEEAE</sequence>
<dbReference type="InterPro" id="IPR023198">
    <property type="entry name" value="PGP-like_dom2"/>
</dbReference>
<dbReference type="AlphaFoldDB" id="B3MNB9"/>
<dbReference type="Gene3D" id="3.40.50.1000">
    <property type="entry name" value="HAD superfamily/HAD-like"/>
    <property type="match status" value="1"/>
</dbReference>
<organism evidence="2 3">
    <name type="scientific">Drosophila ananassae</name>
    <name type="common">Fruit fly</name>
    <dbReference type="NCBI Taxonomy" id="7217"/>
    <lineage>
        <taxon>Eukaryota</taxon>
        <taxon>Metazoa</taxon>
        <taxon>Ecdysozoa</taxon>
        <taxon>Arthropoda</taxon>
        <taxon>Hexapoda</taxon>
        <taxon>Insecta</taxon>
        <taxon>Pterygota</taxon>
        <taxon>Neoptera</taxon>
        <taxon>Endopterygota</taxon>
        <taxon>Diptera</taxon>
        <taxon>Brachycera</taxon>
        <taxon>Muscomorpha</taxon>
        <taxon>Ephydroidea</taxon>
        <taxon>Drosophilidae</taxon>
        <taxon>Drosophila</taxon>
        <taxon>Sophophora</taxon>
    </lineage>
</organism>
<dbReference type="eggNOG" id="KOG2914">
    <property type="taxonomic scope" value="Eukaryota"/>
</dbReference>
<feature type="compositionally biased region" description="Low complexity" evidence="1">
    <location>
        <begin position="262"/>
        <end position="287"/>
    </location>
</feature>
<keyword evidence="3" id="KW-1185">Reference proteome</keyword>
<feature type="compositionally biased region" description="Acidic residues" evidence="1">
    <location>
        <begin position="288"/>
        <end position="298"/>
    </location>
</feature>
<evidence type="ECO:0000256" key="1">
    <source>
        <dbReference type="SAM" id="MobiDB-lite"/>
    </source>
</evidence>
<gene>
    <name evidence="2" type="primary">Dana\GF14727</name>
    <name evidence="2" type="synonym">dana_GLEANR_15492</name>
    <name evidence="2" type="ORF">GF14727</name>
</gene>
<dbReference type="OMA" id="QLNEHTC"/>
<dbReference type="Gene3D" id="1.10.150.240">
    <property type="entry name" value="Putative phosphatase, domain 2"/>
    <property type="match status" value="1"/>
</dbReference>
<reference evidence="2 3" key="1">
    <citation type="journal article" date="2007" name="Nature">
        <title>Evolution of genes and genomes on the Drosophila phylogeny.</title>
        <authorList>
            <consortium name="Drosophila 12 Genomes Consortium"/>
            <person name="Clark A.G."/>
            <person name="Eisen M.B."/>
            <person name="Smith D.R."/>
            <person name="Bergman C.M."/>
            <person name="Oliver B."/>
            <person name="Markow T.A."/>
            <person name="Kaufman T.C."/>
            <person name="Kellis M."/>
            <person name="Gelbart W."/>
            <person name="Iyer V.N."/>
            <person name="Pollard D.A."/>
            <person name="Sackton T.B."/>
            <person name="Larracuente A.M."/>
            <person name="Singh N.D."/>
            <person name="Abad J.P."/>
            <person name="Abt D.N."/>
            <person name="Adryan B."/>
            <person name="Aguade M."/>
            <person name="Akashi H."/>
            <person name="Anderson W.W."/>
            <person name="Aquadro C.F."/>
            <person name="Ardell D.H."/>
            <person name="Arguello R."/>
            <person name="Artieri C.G."/>
            <person name="Barbash D.A."/>
            <person name="Barker D."/>
            <person name="Barsanti P."/>
            <person name="Batterham P."/>
            <person name="Batzoglou S."/>
            <person name="Begun D."/>
            <person name="Bhutkar A."/>
            <person name="Blanco E."/>
            <person name="Bosak S.A."/>
            <person name="Bradley R.K."/>
            <person name="Brand A.D."/>
            <person name="Brent M.R."/>
            <person name="Brooks A.N."/>
            <person name="Brown R.H."/>
            <person name="Butlin R.K."/>
            <person name="Caggese C."/>
            <person name="Calvi B.R."/>
            <person name="Bernardo de Carvalho A."/>
            <person name="Caspi A."/>
            <person name="Castrezana S."/>
            <person name="Celniker S.E."/>
            <person name="Chang J.L."/>
            <person name="Chapple C."/>
            <person name="Chatterji S."/>
            <person name="Chinwalla A."/>
            <person name="Civetta A."/>
            <person name="Clifton S.W."/>
            <person name="Comeron J.M."/>
            <person name="Costello J.C."/>
            <person name="Coyne J.A."/>
            <person name="Daub J."/>
            <person name="David R.G."/>
            <person name="Delcher A.L."/>
            <person name="Delehaunty K."/>
            <person name="Do C.B."/>
            <person name="Ebling H."/>
            <person name="Edwards K."/>
            <person name="Eickbush T."/>
            <person name="Evans J.D."/>
            <person name="Filipski A."/>
            <person name="Findeiss S."/>
            <person name="Freyhult E."/>
            <person name="Fulton L."/>
            <person name="Fulton R."/>
            <person name="Garcia A.C."/>
            <person name="Gardiner A."/>
            <person name="Garfield D.A."/>
            <person name="Garvin B.E."/>
            <person name="Gibson G."/>
            <person name="Gilbert D."/>
            <person name="Gnerre S."/>
            <person name="Godfrey J."/>
            <person name="Good R."/>
            <person name="Gotea V."/>
            <person name="Gravely B."/>
            <person name="Greenberg A.J."/>
            <person name="Griffiths-Jones S."/>
            <person name="Gross S."/>
            <person name="Guigo R."/>
            <person name="Gustafson E.A."/>
            <person name="Haerty W."/>
            <person name="Hahn M.W."/>
            <person name="Halligan D.L."/>
            <person name="Halpern A.L."/>
            <person name="Halter G.M."/>
            <person name="Han M.V."/>
            <person name="Heger A."/>
            <person name="Hillier L."/>
            <person name="Hinrichs A.S."/>
            <person name="Holmes I."/>
            <person name="Hoskins R.A."/>
            <person name="Hubisz M.J."/>
            <person name="Hultmark D."/>
            <person name="Huntley M.A."/>
            <person name="Jaffe D.B."/>
            <person name="Jagadeeshan S."/>
            <person name="Jeck W.R."/>
            <person name="Johnson J."/>
            <person name="Jones C.D."/>
            <person name="Jordan W.C."/>
            <person name="Karpen G.H."/>
            <person name="Kataoka E."/>
            <person name="Keightley P.D."/>
            <person name="Kheradpour P."/>
            <person name="Kirkness E.F."/>
            <person name="Koerich L.B."/>
            <person name="Kristiansen K."/>
            <person name="Kudrna D."/>
            <person name="Kulathinal R.J."/>
            <person name="Kumar S."/>
            <person name="Kwok R."/>
            <person name="Lander E."/>
            <person name="Langley C.H."/>
            <person name="Lapoint R."/>
            <person name="Lazzaro B.P."/>
            <person name="Lee S.J."/>
            <person name="Levesque L."/>
            <person name="Li R."/>
            <person name="Lin C.F."/>
            <person name="Lin M.F."/>
            <person name="Lindblad-Toh K."/>
            <person name="Llopart A."/>
            <person name="Long M."/>
            <person name="Low L."/>
            <person name="Lozovsky E."/>
            <person name="Lu J."/>
            <person name="Luo M."/>
            <person name="Machado C.A."/>
            <person name="Makalowski W."/>
            <person name="Marzo M."/>
            <person name="Matsuda M."/>
            <person name="Matzkin L."/>
            <person name="McAllister B."/>
            <person name="McBride C.S."/>
            <person name="McKernan B."/>
            <person name="McKernan K."/>
            <person name="Mendez-Lago M."/>
            <person name="Minx P."/>
            <person name="Mollenhauer M.U."/>
            <person name="Montooth K."/>
            <person name="Mount S.M."/>
            <person name="Mu X."/>
            <person name="Myers E."/>
            <person name="Negre B."/>
            <person name="Newfeld S."/>
            <person name="Nielsen R."/>
            <person name="Noor M.A."/>
            <person name="O'Grady P."/>
            <person name="Pachter L."/>
            <person name="Papaceit M."/>
            <person name="Parisi M.J."/>
            <person name="Parisi M."/>
            <person name="Parts L."/>
            <person name="Pedersen J.S."/>
            <person name="Pesole G."/>
            <person name="Phillippy A.M."/>
            <person name="Ponting C.P."/>
            <person name="Pop M."/>
            <person name="Porcelli D."/>
            <person name="Powell J.R."/>
            <person name="Prohaska S."/>
            <person name="Pruitt K."/>
            <person name="Puig M."/>
            <person name="Quesneville H."/>
            <person name="Ram K.R."/>
            <person name="Rand D."/>
            <person name="Rasmussen M.D."/>
            <person name="Reed L.K."/>
            <person name="Reenan R."/>
            <person name="Reily A."/>
            <person name="Remington K.A."/>
            <person name="Rieger T.T."/>
            <person name="Ritchie M.G."/>
            <person name="Robin C."/>
            <person name="Rogers Y.H."/>
            <person name="Rohde C."/>
            <person name="Rozas J."/>
            <person name="Rubenfield M.J."/>
            <person name="Ruiz A."/>
            <person name="Russo S."/>
            <person name="Salzberg S.L."/>
            <person name="Sanchez-Gracia A."/>
            <person name="Saranga D.J."/>
            <person name="Sato H."/>
            <person name="Schaeffer S.W."/>
            <person name="Schatz M.C."/>
            <person name="Schlenke T."/>
            <person name="Schwartz R."/>
            <person name="Segarra C."/>
            <person name="Singh R.S."/>
            <person name="Sirot L."/>
            <person name="Sirota M."/>
            <person name="Sisneros N.B."/>
            <person name="Smith C.D."/>
            <person name="Smith T.F."/>
            <person name="Spieth J."/>
            <person name="Stage D.E."/>
            <person name="Stark A."/>
            <person name="Stephan W."/>
            <person name="Strausberg R.L."/>
            <person name="Strempel S."/>
            <person name="Sturgill D."/>
            <person name="Sutton G."/>
            <person name="Sutton G.G."/>
            <person name="Tao W."/>
            <person name="Teichmann S."/>
            <person name="Tobari Y.N."/>
            <person name="Tomimura Y."/>
            <person name="Tsolas J.M."/>
            <person name="Valente V.L."/>
            <person name="Venter E."/>
            <person name="Venter J.C."/>
            <person name="Vicario S."/>
            <person name="Vieira F.G."/>
            <person name="Vilella A.J."/>
            <person name="Villasante A."/>
            <person name="Walenz B."/>
            <person name="Wang J."/>
            <person name="Wasserman M."/>
            <person name="Watts T."/>
            <person name="Wilson D."/>
            <person name="Wilson R.K."/>
            <person name="Wing R.A."/>
            <person name="Wolfner M.F."/>
            <person name="Wong A."/>
            <person name="Wong G.K."/>
            <person name="Wu C.I."/>
            <person name="Wu G."/>
            <person name="Yamamoto D."/>
            <person name="Yang H.P."/>
            <person name="Yang S.P."/>
            <person name="Yorke J.A."/>
            <person name="Yoshida K."/>
            <person name="Zdobnov E."/>
            <person name="Zhang P."/>
            <person name="Zhang Y."/>
            <person name="Zimin A.V."/>
            <person name="Baldwin J."/>
            <person name="Abdouelleil A."/>
            <person name="Abdulkadir J."/>
            <person name="Abebe A."/>
            <person name="Abera B."/>
            <person name="Abreu J."/>
            <person name="Acer S.C."/>
            <person name="Aftuck L."/>
            <person name="Alexander A."/>
            <person name="An P."/>
            <person name="Anderson E."/>
            <person name="Anderson S."/>
            <person name="Arachi H."/>
            <person name="Azer M."/>
            <person name="Bachantsang P."/>
            <person name="Barry A."/>
            <person name="Bayul T."/>
            <person name="Berlin A."/>
            <person name="Bessette D."/>
            <person name="Bloom T."/>
            <person name="Blye J."/>
            <person name="Boguslavskiy L."/>
            <person name="Bonnet C."/>
            <person name="Boukhgalter B."/>
            <person name="Bourzgui I."/>
            <person name="Brown A."/>
            <person name="Cahill P."/>
            <person name="Channer S."/>
            <person name="Cheshatsang Y."/>
            <person name="Chuda L."/>
            <person name="Citroen M."/>
            <person name="Collymore A."/>
            <person name="Cooke P."/>
            <person name="Costello M."/>
            <person name="D'Aco K."/>
            <person name="Daza R."/>
            <person name="De Haan G."/>
            <person name="DeGray S."/>
            <person name="DeMaso C."/>
            <person name="Dhargay N."/>
            <person name="Dooley K."/>
            <person name="Dooley E."/>
            <person name="Doricent M."/>
            <person name="Dorje P."/>
            <person name="Dorjee K."/>
            <person name="Dupes A."/>
            <person name="Elong R."/>
            <person name="Falk J."/>
            <person name="Farina A."/>
            <person name="Faro S."/>
            <person name="Ferguson D."/>
            <person name="Fisher S."/>
            <person name="Foley C.D."/>
            <person name="Franke A."/>
            <person name="Friedrich D."/>
            <person name="Gadbois L."/>
            <person name="Gearin G."/>
            <person name="Gearin C.R."/>
            <person name="Giannoukos G."/>
            <person name="Goode T."/>
            <person name="Graham J."/>
            <person name="Grandbois E."/>
            <person name="Grewal S."/>
            <person name="Gyaltsen K."/>
            <person name="Hafez N."/>
            <person name="Hagos B."/>
            <person name="Hall J."/>
            <person name="Henson C."/>
            <person name="Hollinger A."/>
            <person name="Honan T."/>
            <person name="Huard M.D."/>
            <person name="Hughes L."/>
            <person name="Hurhula B."/>
            <person name="Husby M.E."/>
            <person name="Kamat A."/>
            <person name="Kanga B."/>
            <person name="Kashin S."/>
            <person name="Khazanovich D."/>
            <person name="Kisner P."/>
            <person name="Lance K."/>
            <person name="Lara M."/>
            <person name="Lee W."/>
            <person name="Lennon N."/>
            <person name="Letendre F."/>
            <person name="LeVine R."/>
            <person name="Lipovsky A."/>
            <person name="Liu X."/>
            <person name="Liu J."/>
            <person name="Liu S."/>
            <person name="Lokyitsang T."/>
            <person name="Lokyitsang Y."/>
            <person name="Lubonja R."/>
            <person name="Lui A."/>
            <person name="MacDonald P."/>
            <person name="Magnisalis V."/>
            <person name="Maru K."/>
            <person name="Matthews C."/>
            <person name="McCusker W."/>
            <person name="McDonough S."/>
            <person name="Mehta T."/>
            <person name="Meldrim J."/>
            <person name="Meneus L."/>
            <person name="Mihai O."/>
            <person name="Mihalev A."/>
            <person name="Mihova T."/>
            <person name="Mittelman R."/>
            <person name="Mlenga V."/>
            <person name="Montmayeur A."/>
            <person name="Mulrain L."/>
            <person name="Navidi A."/>
            <person name="Naylor J."/>
            <person name="Negash T."/>
            <person name="Nguyen T."/>
            <person name="Nguyen N."/>
            <person name="Nicol R."/>
            <person name="Norbu C."/>
            <person name="Norbu N."/>
            <person name="Novod N."/>
            <person name="O'Neill B."/>
            <person name="Osman S."/>
            <person name="Markiewicz E."/>
            <person name="Oyono O.L."/>
            <person name="Patti C."/>
            <person name="Phunkhang P."/>
            <person name="Pierre F."/>
            <person name="Priest M."/>
            <person name="Raghuraman S."/>
            <person name="Rege F."/>
            <person name="Reyes R."/>
            <person name="Rise C."/>
            <person name="Rogov P."/>
            <person name="Ross K."/>
            <person name="Ryan E."/>
            <person name="Settipalli S."/>
            <person name="Shea T."/>
            <person name="Sherpa N."/>
            <person name="Shi L."/>
            <person name="Shih D."/>
            <person name="Sparrow T."/>
            <person name="Spaulding J."/>
            <person name="Stalker J."/>
            <person name="Stange-Thomann N."/>
            <person name="Stavropoulos S."/>
            <person name="Stone C."/>
            <person name="Strader C."/>
            <person name="Tesfaye S."/>
            <person name="Thomson T."/>
            <person name="Thoulutsang Y."/>
            <person name="Thoulutsang D."/>
            <person name="Topham K."/>
            <person name="Topping I."/>
            <person name="Tsamla T."/>
            <person name="Vassiliev H."/>
            <person name="Vo A."/>
            <person name="Wangchuk T."/>
            <person name="Wangdi T."/>
            <person name="Weiand M."/>
            <person name="Wilkinson J."/>
            <person name="Wilson A."/>
            <person name="Yadav S."/>
            <person name="Young G."/>
            <person name="Yu Q."/>
            <person name="Zembek L."/>
            <person name="Zhong D."/>
            <person name="Zimmer A."/>
            <person name="Zwirko Z."/>
            <person name="Jaffe D.B."/>
            <person name="Alvarez P."/>
            <person name="Brockman W."/>
            <person name="Butler J."/>
            <person name="Chin C."/>
            <person name="Gnerre S."/>
            <person name="Grabherr M."/>
            <person name="Kleber M."/>
            <person name="Mauceli E."/>
            <person name="MacCallum I."/>
        </authorList>
    </citation>
    <scope>NUCLEOTIDE SEQUENCE [LARGE SCALE GENOMIC DNA]</scope>
    <source>
        <strain evidence="3">Tucson 14024-0371.13</strain>
    </source>
</reference>